<evidence type="ECO:0000259" key="4">
    <source>
        <dbReference type="Pfam" id="PF18313"/>
    </source>
</evidence>
<dbReference type="InterPro" id="IPR055140">
    <property type="entry name" value="Thiolase_C_2"/>
</dbReference>
<dbReference type="InterPro" id="IPR040771">
    <property type="entry name" value="TLP1_add_C"/>
</dbReference>
<organism evidence="6 7">
    <name type="scientific">Penicillium polonicum</name>
    <dbReference type="NCBI Taxonomy" id="60169"/>
    <lineage>
        <taxon>Eukaryota</taxon>
        <taxon>Fungi</taxon>
        <taxon>Dikarya</taxon>
        <taxon>Ascomycota</taxon>
        <taxon>Pezizomycotina</taxon>
        <taxon>Eurotiomycetes</taxon>
        <taxon>Eurotiomycetidae</taxon>
        <taxon>Eurotiales</taxon>
        <taxon>Aspergillaceae</taxon>
        <taxon>Penicillium</taxon>
    </lineage>
</organism>
<dbReference type="PANTHER" id="PTHR18919">
    <property type="entry name" value="ACETYL-COA C-ACYLTRANSFERASE"/>
    <property type="match status" value="1"/>
</dbReference>
<dbReference type="AlphaFoldDB" id="A0A1V6NM23"/>
<dbReference type="OrthoDB" id="435240at2759"/>
<evidence type="ECO:0000256" key="2">
    <source>
        <dbReference type="ARBA" id="ARBA00022679"/>
    </source>
</evidence>
<feature type="domain" description="Thiolase-like protein type 1 additional C-terminal" evidence="4">
    <location>
        <begin position="432"/>
        <end position="502"/>
    </location>
</feature>
<protein>
    <submittedName>
        <fullName evidence="6">Uncharacterized protein</fullName>
    </submittedName>
</protein>
<feature type="domain" description="Thiolase C-terminal" evidence="5">
    <location>
        <begin position="280"/>
        <end position="406"/>
    </location>
</feature>
<evidence type="ECO:0000256" key="3">
    <source>
        <dbReference type="ARBA" id="ARBA00023315"/>
    </source>
</evidence>
<keyword evidence="2" id="KW-0808">Transferase</keyword>
<dbReference type="Proteomes" id="UP000191408">
    <property type="component" value="Unassembled WGS sequence"/>
</dbReference>
<comment type="caution">
    <text evidence="6">The sequence shown here is derived from an EMBL/GenBank/DDBJ whole genome shotgun (WGS) entry which is preliminary data.</text>
</comment>
<proteinExistence type="inferred from homology"/>
<dbReference type="GO" id="GO:0016746">
    <property type="term" value="F:acyltransferase activity"/>
    <property type="evidence" value="ECO:0007669"/>
    <property type="project" value="UniProtKB-KW"/>
</dbReference>
<gene>
    <name evidence="6" type="ORF">PENPOL_c005G08637</name>
</gene>
<comment type="similarity">
    <text evidence="1">Belongs to the thiolase-like superfamily. Thiolase family.</text>
</comment>
<dbReference type="PANTHER" id="PTHR18919:SF139">
    <property type="entry name" value="THIOLASE-LIKE PROTEIN TYPE 1 ADDITIONAL C-TERMINAL DOMAIN-CONTAINING PROTEIN"/>
    <property type="match status" value="1"/>
</dbReference>
<dbReference type="SUPFAM" id="SSF53901">
    <property type="entry name" value="Thiolase-like"/>
    <property type="match status" value="1"/>
</dbReference>
<evidence type="ECO:0000256" key="1">
    <source>
        <dbReference type="ARBA" id="ARBA00010982"/>
    </source>
</evidence>
<sequence>MAPHKVPIIIGVGEIKNPSRRTEDAIEPLHLMLKAIREAASDTCASDAPAIISSIDSVKVVASSTWPYKDLPELVCEGLGIKPSHTAYSELTGSSPVQLIDDTARMIANEQVEVGVVVGGEAMASLKAFVKDGTYPPPWTTPEKARVYYANDTDTLTGIGRPHRVGVPMHVYPMYENALRWRRGQSPLENLEESSSLYGRFADIASKHPMAWNSGKSPKTAKEIGNITKNNRMICFPYPLLMNAFNDVNLAGACILTTTECAVRMGISRDKWIFPLGGGRAEDSKDFWDRPNFYTSRAIASALDLCFHSSGLSKDDIDLFDFYSCFPIVPKLACHHLGISCDEPAKPITLLGGLNSFGGAGANYSMHAVAEMVRQLRKLSGAHKPTNGLILGNGGVLTTESAITLSTHGRRGNYRYPTIDNYKLLPARQLPPSISLHGEGEAIVETYTVEYDRENHPQLGHIVCRLKSNGHRLIANHGDITTLEELSSWAEEPIGRIGFVRRSSTTTDQNVFIFRKDDICRL</sequence>
<reference evidence="7" key="1">
    <citation type="journal article" date="2017" name="Nat. Microbiol.">
        <title>Global analysis of biosynthetic gene clusters reveals vast potential of secondary metabolite production in Penicillium species.</title>
        <authorList>
            <person name="Nielsen J.C."/>
            <person name="Grijseels S."/>
            <person name="Prigent S."/>
            <person name="Ji B."/>
            <person name="Dainat J."/>
            <person name="Nielsen K.F."/>
            <person name="Frisvad J.C."/>
            <person name="Workman M."/>
            <person name="Nielsen J."/>
        </authorList>
    </citation>
    <scope>NUCLEOTIDE SEQUENCE [LARGE SCALE GENOMIC DNA]</scope>
    <source>
        <strain evidence="7">IBT 4502</strain>
    </source>
</reference>
<accession>A0A1V6NM23</accession>
<evidence type="ECO:0000259" key="5">
    <source>
        <dbReference type="Pfam" id="PF22691"/>
    </source>
</evidence>
<keyword evidence="7" id="KW-1185">Reference proteome</keyword>
<evidence type="ECO:0000313" key="7">
    <source>
        <dbReference type="Proteomes" id="UP000191408"/>
    </source>
</evidence>
<dbReference type="Pfam" id="PF22691">
    <property type="entry name" value="Thiolase_C_1"/>
    <property type="match status" value="1"/>
</dbReference>
<keyword evidence="3" id="KW-0012">Acyltransferase</keyword>
<dbReference type="EMBL" id="MDYM01000005">
    <property type="protein sequence ID" value="OQD65765.1"/>
    <property type="molecule type" value="Genomic_DNA"/>
</dbReference>
<dbReference type="Pfam" id="PF18313">
    <property type="entry name" value="TLP1_add_C"/>
    <property type="match status" value="1"/>
</dbReference>
<evidence type="ECO:0000313" key="6">
    <source>
        <dbReference type="EMBL" id="OQD65765.1"/>
    </source>
</evidence>
<name>A0A1V6NM23_PENPO</name>
<dbReference type="InterPro" id="IPR016039">
    <property type="entry name" value="Thiolase-like"/>
</dbReference>
<dbReference type="STRING" id="60169.A0A1V6NM23"/>
<dbReference type="Gene3D" id="3.40.47.10">
    <property type="match status" value="1"/>
</dbReference>
<dbReference type="Gene3D" id="2.40.50.840">
    <property type="match status" value="1"/>
</dbReference>